<comment type="cofactor">
    <cofactor evidence="1">
        <name>Zn(2+)</name>
        <dbReference type="ChEBI" id="CHEBI:29105"/>
    </cofactor>
</comment>
<evidence type="ECO:0000256" key="3">
    <source>
        <dbReference type="ARBA" id="ARBA00022670"/>
    </source>
</evidence>
<keyword evidence="7" id="KW-0862">Zinc</keyword>
<dbReference type="Gene3D" id="3.30.2010.10">
    <property type="entry name" value="Metalloproteases ('zincins'), catalytic domain"/>
    <property type="match status" value="1"/>
</dbReference>
<keyword evidence="3 13" id="KW-0645">Protease</keyword>
<keyword evidence="10 11" id="KW-0472">Membrane</keyword>
<evidence type="ECO:0000256" key="8">
    <source>
        <dbReference type="ARBA" id="ARBA00022989"/>
    </source>
</evidence>
<keyword evidence="2" id="KW-1003">Cell membrane</keyword>
<evidence type="ECO:0000313" key="14">
    <source>
        <dbReference type="Proteomes" id="UP000461730"/>
    </source>
</evidence>
<gene>
    <name evidence="13" type="ORF">GO493_07070</name>
</gene>
<evidence type="ECO:0000256" key="7">
    <source>
        <dbReference type="ARBA" id="ARBA00022833"/>
    </source>
</evidence>
<sequence length="701" mass="80028">MKDFLYPDAPVHIDASKLVPSAGFRKQAVKVIIGIVLFLLTYLTLLAAAIALAVLCCWAGIWVISAGFSTMAIIIGAGLLALGGSVLFFMIKFIFAISKDENSGRVEVTEEQQPRLFTFIRQLTFETNTQFPRRIYLSPEVNACVFYNSSFWSMFLPVRKNLEIGLGLVNSINISEFKAVMAHEFGHFSQRSMKLGSFTYNANRIIHNMLYDNKGYAAFLEKWASIDGVLSIMAVITVKIAEGIQWILRGIYKLINKNYMALSREMEFHADTIAASVAGGNNLATALSRIELAGGCYSVCISTASERLKEKKITRNIFQNQLVVCRTLVSKHGLALKNGLPEVTSQFINSFSSSRINYKDQWASHPSLEERTQHLESVGMDAVANQTSAWAIFDNTAQLQEELTEKVYRSVELEKDLVPYDAEEFEKWYIERREAYRLPDTYKGFYDERYISIKDWDLSLVKNTPVPATRLEELFTEENGRLYTTIRNNESDLSLLKAIQNGQMEIDSFDFDGKKYKCKDSAGIITSLEAEIAAGHEKLAQLEKQAFAFFYRISENKEMLLEQYQSFIDFSKRTENFTGLLNRISQVFQPFFRGSVSFQQAEAIIGGLKENEEKELKQQLQSFMEEEIITESSPDNLLKRCREFVQSQYAYFGALQLHNEELNTLHSIGFPVLDELEEVRFRYYKQMLLTQLDMHKRYTAA</sequence>
<evidence type="ECO:0000259" key="12">
    <source>
        <dbReference type="Pfam" id="PF01435"/>
    </source>
</evidence>
<dbReference type="EMBL" id="WRXN01000002">
    <property type="protein sequence ID" value="MVT08018.1"/>
    <property type="molecule type" value="Genomic_DNA"/>
</dbReference>
<dbReference type="GO" id="GO:0006508">
    <property type="term" value="P:proteolysis"/>
    <property type="evidence" value="ECO:0007669"/>
    <property type="project" value="UniProtKB-KW"/>
</dbReference>
<keyword evidence="9 13" id="KW-0482">Metalloprotease</keyword>
<evidence type="ECO:0000256" key="1">
    <source>
        <dbReference type="ARBA" id="ARBA00001947"/>
    </source>
</evidence>
<dbReference type="PANTHER" id="PTHR43221:SF2">
    <property type="entry name" value="PROTEASE HTPX HOMOLOG"/>
    <property type="match status" value="1"/>
</dbReference>
<keyword evidence="4 11" id="KW-0812">Transmembrane</keyword>
<accession>A0A7K1U0Y4</accession>
<evidence type="ECO:0000256" key="9">
    <source>
        <dbReference type="ARBA" id="ARBA00023049"/>
    </source>
</evidence>
<reference evidence="13 14" key="1">
    <citation type="submission" date="2019-12" db="EMBL/GenBank/DDBJ databases">
        <title>Chitinophaga sp. strain ysch24 (GDMCC 1.1355), whole genome shotgun sequence.</title>
        <authorList>
            <person name="Zhang X."/>
        </authorList>
    </citation>
    <scope>NUCLEOTIDE SEQUENCE [LARGE SCALE GENOMIC DNA]</scope>
    <source>
        <strain evidence="14">ysch24</strain>
    </source>
</reference>
<feature type="domain" description="Peptidase M48" evidence="12">
    <location>
        <begin position="167"/>
        <end position="377"/>
    </location>
</feature>
<dbReference type="CDD" id="cd07328">
    <property type="entry name" value="M48_Ste24p_like"/>
    <property type="match status" value="1"/>
</dbReference>
<keyword evidence="14" id="KW-1185">Reference proteome</keyword>
<keyword evidence="8 11" id="KW-1133">Transmembrane helix</keyword>
<protein>
    <submittedName>
        <fullName evidence="13">M48 family metalloprotease</fullName>
    </submittedName>
</protein>
<keyword evidence="6" id="KW-0378">Hydrolase</keyword>
<keyword evidence="5" id="KW-0479">Metal-binding</keyword>
<evidence type="ECO:0000313" key="13">
    <source>
        <dbReference type="EMBL" id="MVT08018.1"/>
    </source>
</evidence>
<dbReference type="RefSeq" id="WP_157305438.1">
    <property type="nucleotide sequence ID" value="NZ_WRXN01000002.1"/>
</dbReference>
<dbReference type="AlphaFoldDB" id="A0A7K1U0Y4"/>
<evidence type="ECO:0000256" key="10">
    <source>
        <dbReference type="ARBA" id="ARBA00023136"/>
    </source>
</evidence>
<dbReference type="GO" id="GO:0046872">
    <property type="term" value="F:metal ion binding"/>
    <property type="evidence" value="ECO:0007669"/>
    <property type="project" value="UniProtKB-KW"/>
</dbReference>
<dbReference type="InterPro" id="IPR001915">
    <property type="entry name" value="Peptidase_M48"/>
</dbReference>
<dbReference type="Proteomes" id="UP000461730">
    <property type="component" value="Unassembled WGS sequence"/>
</dbReference>
<feature type="transmembrane region" description="Helical" evidence="11">
    <location>
        <begin position="31"/>
        <end position="64"/>
    </location>
</feature>
<evidence type="ECO:0000256" key="5">
    <source>
        <dbReference type="ARBA" id="ARBA00022723"/>
    </source>
</evidence>
<proteinExistence type="predicted"/>
<dbReference type="GO" id="GO:0004222">
    <property type="term" value="F:metalloendopeptidase activity"/>
    <property type="evidence" value="ECO:0007669"/>
    <property type="project" value="InterPro"/>
</dbReference>
<evidence type="ECO:0000256" key="11">
    <source>
        <dbReference type="SAM" id="Phobius"/>
    </source>
</evidence>
<evidence type="ECO:0000256" key="2">
    <source>
        <dbReference type="ARBA" id="ARBA00022475"/>
    </source>
</evidence>
<dbReference type="PANTHER" id="PTHR43221">
    <property type="entry name" value="PROTEASE HTPX"/>
    <property type="match status" value="1"/>
</dbReference>
<evidence type="ECO:0000256" key="6">
    <source>
        <dbReference type="ARBA" id="ARBA00022801"/>
    </source>
</evidence>
<organism evidence="13 14">
    <name type="scientific">Chitinophaga tropicalis</name>
    <dbReference type="NCBI Taxonomy" id="2683588"/>
    <lineage>
        <taxon>Bacteria</taxon>
        <taxon>Pseudomonadati</taxon>
        <taxon>Bacteroidota</taxon>
        <taxon>Chitinophagia</taxon>
        <taxon>Chitinophagales</taxon>
        <taxon>Chitinophagaceae</taxon>
        <taxon>Chitinophaga</taxon>
    </lineage>
</organism>
<feature type="transmembrane region" description="Helical" evidence="11">
    <location>
        <begin position="70"/>
        <end position="95"/>
    </location>
</feature>
<dbReference type="Pfam" id="PF01435">
    <property type="entry name" value="Peptidase_M48"/>
    <property type="match status" value="1"/>
</dbReference>
<comment type="caution">
    <text evidence="13">The sequence shown here is derived from an EMBL/GenBank/DDBJ whole genome shotgun (WGS) entry which is preliminary data.</text>
</comment>
<name>A0A7K1U0Y4_9BACT</name>
<evidence type="ECO:0000256" key="4">
    <source>
        <dbReference type="ARBA" id="ARBA00022692"/>
    </source>
</evidence>
<dbReference type="InterPro" id="IPR050083">
    <property type="entry name" value="HtpX_protease"/>
</dbReference>